<dbReference type="EMBL" id="PYMH01000002">
    <property type="protein sequence ID" value="PSU34619.1"/>
    <property type="molecule type" value="Genomic_DNA"/>
</dbReference>
<sequence length="115" mass="13445">MFKITVDLGKVITELKQRKSIRNTAALEAIRRALQETNIYLSSQKKNPQKEEELSELWSRAAVDIRHADPGLARRLNLKGRYWLQRDGYSLSDLFDSKINLEEINRDYENLLGRL</sequence>
<dbReference type="Proteomes" id="UP000241222">
    <property type="component" value="Unassembled WGS sequence"/>
</dbReference>
<dbReference type="RefSeq" id="WP_107347935.1">
    <property type="nucleotide sequence ID" value="NZ_PYMH01000002.1"/>
</dbReference>
<dbReference type="AlphaFoldDB" id="A0A2T3J0L4"/>
<organism evidence="1 2">
    <name type="scientific">Photobacterium lutimaris</name>
    <dbReference type="NCBI Taxonomy" id="388278"/>
    <lineage>
        <taxon>Bacteria</taxon>
        <taxon>Pseudomonadati</taxon>
        <taxon>Pseudomonadota</taxon>
        <taxon>Gammaproteobacteria</taxon>
        <taxon>Vibrionales</taxon>
        <taxon>Vibrionaceae</taxon>
        <taxon>Photobacterium</taxon>
    </lineage>
</organism>
<protein>
    <submittedName>
        <fullName evidence="1">Uncharacterized protein</fullName>
    </submittedName>
</protein>
<evidence type="ECO:0000313" key="1">
    <source>
        <dbReference type="EMBL" id="PSU34619.1"/>
    </source>
</evidence>
<name>A0A2T3J0L4_9GAMM</name>
<proteinExistence type="predicted"/>
<accession>A0A2T3J0L4</accession>
<dbReference type="OrthoDB" id="1443154at2"/>
<keyword evidence="2" id="KW-1185">Reference proteome</keyword>
<comment type="caution">
    <text evidence="1">The sequence shown here is derived from an EMBL/GenBank/DDBJ whole genome shotgun (WGS) entry which is preliminary data.</text>
</comment>
<evidence type="ECO:0000313" key="2">
    <source>
        <dbReference type="Proteomes" id="UP000241222"/>
    </source>
</evidence>
<reference evidence="1 2" key="1">
    <citation type="submission" date="2018-03" db="EMBL/GenBank/DDBJ databases">
        <title>Whole genome sequencing of Histamine producing bacteria.</title>
        <authorList>
            <person name="Butler K."/>
        </authorList>
    </citation>
    <scope>NUCLEOTIDE SEQUENCE [LARGE SCALE GENOMIC DNA]</scope>
    <source>
        <strain evidence="1 2">JCM 13586</strain>
    </source>
</reference>
<gene>
    <name evidence="1" type="ORF">C9I99_05845</name>
</gene>